<keyword evidence="8" id="KW-1185">Reference proteome</keyword>
<dbReference type="Pfam" id="PF08543">
    <property type="entry name" value="Phos_pyr_kin"/>
    <property type="match status" value="1"/>
</dbReference>
<feature type="domain" description="Pyridoxamine kinase/Phosphomethylpyrimidine kinase" evidence="6">
    <location>
        <begin position="32"/>
        <end position="260"/>
    </location>
</feature>
<dbReference type="InterPro" id="IPR029056">
    <property type="entry name" value="Ribokinase-like"/>
</dbReference>
<keyword evidence="2" id="KW-0808">Transferase</keyword>
<dbReference type="OrthoDB" id="9800808at2"/>
<protein>
    <recommendedName>
        <fullName evidence="1">pyridoxal kinase</fullName>
        <ecNumber evidence="1">2.7.1.35</ecNumber>
    </recommendedName>
</protein>
<evidence type="ECO:0000256" key="1">
    <source>
        <dbReference type="ARBA" id="ARBA00012104"/>
    </source>
</evidence>
<dbReference type="RefSeq" id="WP_155315240.1">
    <property type="nucleotide sequence ID" value="NZ_AP021874.1"/>
</dbReference>
<dbReference type="CDD" id="cd01173">
    <property type="entry name" value="pyridoxal_pyridoxamine_kinase"/>
    <property type="match status" value="1"/>
</dbReference>
<evidence type="ECO:0000313" key="7">
    <source>
        <dbReference type="EMBL" id="BBO66928.1"/>
    </source>
</evidence>
<organism evidence="7 8">
    <name type="scientific">Desulfosarcina alkanivorans</name>
    <dbReference type="NCBI Taxonomy" id="571177"/>
    <lineage>
        <taxon>Bacteria</taxon>
        <taxon>Pseudomonadati</taxon>
        <taxon>Thermodesulfobacteriota</taxon>
        <taxon>Desulfobacteria</taxon>
        <taxon>Desulfobacterales</taxon>
        <taxon>Desulfosarcinaceae</taxon>
        <taxon>Desulfosarcina</taxon>
    </lineage>
</organism>
<evidence type="ECO:0000256" key="3">
    <source>
        <dbReference type="ARBA" id="ARBA00022741"/>
    </source>
</evidence>
<evidence type="ECO:0000256" key="5">
    <source>
        <dbReference type="ARBA" id="ARBA00022840"/>
    </source>
</evidence>
<dbReference type="PANTHER" id="PTHR10534:SF2">
    <property type="entry name" value="PYRIDOXAL KINASE"/>
    <property type="match status" value="1"/>
</dbReference>
<dbReference type="Proteomes" id="UP000427906">
    <property type="component" value="Chromosome"/>
</dbReference>
<dbReference type="Gene3D" id="3.40.1190.20">
    <property type="match status" value="1"/>
</dbReference>
<dbReference type="GO" id="GO:0005524">
    <property type="term" value="F:ATP binding"/>
    <property type="evidence" value="ECO:0007669"/>
    <property type="project" value="UniProtKB-KW"/>
</dbReference>
<evidence type="ECO:0000256" key="2">
    <source>
        <dbReference type="ARBA" id="ARBA00022679"/>
    </source>
</evidence>
<dbReference type="GO" id="GO:0008478">
    <property type="term" value="F:pyridoxal kinase activity"/>
    <property type="evidence" value="ECO:0007669"/>
    <property type="project" value="UniProtKB-EC"/>
</dbReference>
<dbReference type="KEGG" id="dalk:DSCA_08580"/>
<dbReference type="EMBL" id="AP021874">
    <property type="protein sequence ID" value="BBO66928.1"/>
    <property type="molecule type" value="Genomic_DNA"/>
</dbReference>
<keyword evidence="5" id="KW-0067">ATP-binding</keyword>
<dbReference type="NCBIfam" id="NF005491">
    <property type="entry name" value="PRK07105.1"/>
    <property type="match status" value="1"/>
</dbReference>
<reference evidence="7 8" key="1">
    <citation type="submission" date="2019-11" db="EMBL/GenBank/DDBJ databases">
        <title>Comparative genomics of hydrocarbon-degrading Desulfosarcina strains.</title>
        <authorList>
            <person name="Watanabe M."/>
            <person name="Kojima H."/>
            <person name="Fukui M."/>
        </authorList>
    </citation>
    <scope>NUCLEOTIDE SEQUENCE [LARGE SCALE GENOMIC DNA]</scope>
    <source>
        <strain evidence="7 8">PL12</strain>
    </source>
</reference>
<accession>A0A5K7YCR3</accession>
<keyword evidence="4 7" id="KW-0418">Kinase</keyword>
<dbReference type="AlphaFoldDB" id="A0A5K7YCR3"/>
<proteinExistence type="predicted"/>
<dbReference type="EC" id="2.7.1.35" evidence="1"/>
<dbReference type="SUPFAM" id="SSF53613">
    <property type="entry name" value="Ribokinase-like"/>
    <property type="match status" value="1"/>
</dbReference>
<dbReference type="GO" id="GO:0009443">
    <property type="term" value="P:pyridoxal 5'-phosphate salvage"/>
    <property type="evidence" value="ECO:0007669"/>
    <property type="project" value="InterPro"/>
</dbReference>
<evidence type="ECO:0000259" key="6">
    <source>
        <dbReference type="Pfam" id="PF08543"/>
    </source>
</evidence>
<dbReference type="GO" id="GO:0005829">
    <property type="term" value="C:cytosol"/>
    <property type="evidence" value="ECO:0007669"/>
    <property type="project" value="TreeGrafter"/>
</dbReference>
<dbReference type="InterPro" id="IPR004625">
    <property type="entry name" value="PyrdxlKinase"/>
</dbReference>
<evidence type="ECO:0000256" key="4">
    <source>
        <dbReference type="ARBA" id="ARBA00022777"/>
    </source>
</evidence>
<dbReference type="PANTHER" id="PTHR10534">
    <property type="entry name" value="PYRIDOXAL KINASE"/>
    <property type="match status" value="1"/>
</dbReference>
<name>A0A5K7YCR3_9BACT</name>
<dbReference type="InterPro" id="IPR013749">
    <property type="entry name" value="PM/HMP-P_kinase-1"/>
</dbReference>
<keyword evidence="3" id="KW-0547">Nucleotide-binding</keyword>
<gene>
    <name evidence="7" type="ORF">DSCA_08580</name>
</gene>
<evidence type="ECO:0000313" key="8">
    <source>
        <dbReference type="Proteomes" id="UP000427906"/>
    </source>
</evidence>
<sequence length="291" mass="31738">MKNPVPRTAAIHDLSGFGRASLTVVIPILSCMGVQVCPLPTAVLSTHTGGFEDFSFRDLTATMEDIVAHWRQLDVDFDAIYSGFLGSPQQEAIVAGFIDTFSRPDQLVVVDPVMGDNGKPYKTMTPEIIRGMRSLIAKADVITPNFTEAAFLLDEPVPRTISPERIKSWMLRLSDKGPGKVIITSLPVPEKQKTSAVIACDREDGRFWKIDCHYIPAYYPGTGDAFASVIVGSLLQGDSLPIALDRAVQFVSTAIRTTFGYSYPARNGVILERVLPSLNAPVTASSYEIVE</sequence>